<evidence type="ECO:0000313" key="2">
    <source>
        <dbReference type="Proteomes" id="UP000306585"/>
    </source>
</evidence>
<proteinExistence type="predicted"/>
<accession>A0A5R9GTD7</accession>
<dbReference type="SUPFAM" id="SSF52172">
    <property type="entry name" value="CheY-like"/>
    <property type="match status" value="1"/>
</dbReference>
<sequence>MNTHFSEPNNMAIVISHHSPARQQAINWLEQQGYECILLSASETPRQARLPAASLFVIDISPANRQGIEILQQLQLQQPQALLIALCRGGNSPVMRRARTIGIDGFLYMDDAEATVDLQRGFAATVSMFQTDHVFRAGSHSRHQLMLSQPRHTHVTTVSSYPVRMHASSTRRFPWVPADH</sequence>
<reference evidence="1 2" key="1">
    <citation type="journal article" date="2019" name="Appl. Environ. Microbiol.">
        <title>Environmental Evidence and Genomic Insight of Iron-oxidizing Bacteria Preference Towards More Corrosion Resistant Stainless Steel at Higher Salinities.</title>
        <authorList>
            <person name="Garrison C.E."/>
            <person name="Price K.A."/>
            <person name="Field E.K."/>
        </authorList>
    </citation>
    <scope>NUCLEOTIDE SEQUENCE [LARGE SCALE GENOMIC DNA]</scope>
    <source>
        <strain evidence="1 2">P3</strain>
    </source>
</reference>
<dbReference type="Gene3D" id="3.40.50.2300">
    <property type="match status" value="1"/>
</dbReference>
<name>A0A5R9GTD7_9PROT</name>
<dbReference type="EMBL" id="VBRY01000001">
    <property type="protein sequence ID" value="TLS69150.1"/>
    <property type="molecule type" value="Genomic_DNA"/>
</dbReference>
<gene>
    <name evidence="1" type="ORF">FEF65_01290</name>
</gene>
<comment type="caution">
    <text evidence="1">The sequence shown here is derived from an EMBL/GenBank/DDBJ whole genome shotgun (WGS) entry which is preliminary data.</text>
</comment>
<protein>
    <submittedName>
        <fullName evidence="1">Response regulator</fullName>
    </submittedName>
</protein>
<dbReference type="RefSeq" id="WP_161595148.1">
    <property type="nucleotide sequence ID" value="NZ_VBRY01000001.1"/>
</dbReference>
<organism evidence="1 2">
    <name type="scientific">Mariprofundus erugo</name>
    <dbReference type="NCBI Taxonomy" id="2528639"/>
    <lineage>
        <taxon>Bacteria</taxon>
        <taxon>Pseudomonadati</taxon>
        <taxon>Pseudomonadota</taxon>
        <taxon>Candidatius Mariprofundia</taxon>
        <taxon>Mariprofundales</taxon>
        <taxon>Mariprofundaceae</taxon>
        <taxon>Mariprofundus</taxon>
    </lineage>
</organism>
<dbReference type="AlphaFoldDB" id="A0A5R9GTD7"/>
<evidence type="ECO:0000313" key="1">
    <source>
        <dbReference type="EMBL" id="TLS69150.1"/>
    </source>
</evidence>
<dbReference type="InterPro" id="IPR011006">
    <property type="entry name" value="CheY-like_superfamily"/>
</dbReference>
<dbReference type="Proteomes" id="UP000306585">
    <property type="component" value="Unassembled WGS sequence"/>
</dbReference>
<keyword evidence="2" id="KW-1185">Reference proteome</keyword>